<proteinExistence type="predicted"/>
<keyword evidence="2" id="KW-1185">Reference proteome</keyword>
<protein>
    <submittedName>
        <fullName evidence="1">Uncharacterized protein</fullName>
    </submittedName>
</protein>
<accession>A0A4Z0GXG3</accession>
<dbReference type="AlphaFoldDB" id="A0A4Z0GXG3"/>
<dbReference type="OrthoDB" id="3432390at2"/>
<dbReference type="EMBL" id="SRID01000211">
    <property type="protein sequence ID" value="TGB02107.1"/>
    <property type="molecule type" value="Genomic_DNA"/>
</dbReference>
<organism evidence="1 2">
    <name type="scientific">Streptomyces palmae</name>
    <dbReference type="NCBI Taxonomy" id="1701085"/>
    <lineage>
        <taxon>Bacteria</taxon>
        <taxon>Bacillati</taxon>
        <taxon>Actinomycetota</taxon>
        <taxon>Actinomycetes</taxon>
        <taxon>Kitasatosporales</taxon>
        <taxon>Streptomycetaceae</taxon>
        <taxon>Streptomyces</taxon>
    </lineage>
</organism>
<dbReference type="RefSeq" id="WP_135340581.1">
    <property type="nucleotide sequence ID" value="NZ_JBHLTX010000046.1"/>
</dbReference>
<sequence>MVRYDFPRSGADSYFAGFDRAIGVLATTHGGDRARAATLGDALATVLALWLLRRQDPSAEWAGQRLAAFYGRVREVLEHHGGDFAVYLAELDFALESETPIGWYNACFARSVVEVLLQDAALPPTALVASDWAEATDEEMRDVATRVAPLPVDAIPRSMPEEHWWWFVASGTPEEITYDY</sequence>
<evidence type="ECO:0000313" key="2">
    <source>
        <dbReference type="Proteomes" id="UP000297948"/>
    </source>
</evidence>
<reference evidence="1 2" key="1">
    <citation type="submission" date="2019-03" db="EMBL/GenBank/DDBJ databases">
        <authorList>
            <person name="Gonzalez-Pimentel J.L."/>
        </authorList>
    </citation>
    <scope>NUCLEOTIDE SEQUENCE [LARGE SCALE GENOMIC DNA]</scope>
    <source>
        <strain evidence="1 2">JCM 31289</strain>
    </source>
</reference>
<gene>
    <name evidence="1" type="ORF">E4099_20660</name>
</gene>
<dbReference type="Proteomes" id="UP000297948">
    <property type="component" value="Unassembled WGS sequence"/>
</dbReference>
<evidence type="ECO:0000313" key="1">
    <source>
        <dbReference type="EMBL" id="TGB02107.1"/>
    </source>
</evidence>
<comment type="caution">
    <text evidence="1">The sequence shown here is derived from an EMBL/GenBank/DDBJ whole genome shotgun (WGS) entry which is preliminary data.</text>
</comment>
<name>A0A4Z0GXG3_9ACTN</name>